<comment type="caution">
    <text evidence="3">The sequence shown here is derived from an EMBL/GenBank/DDBJ whole genome shotgun (WGS) entry which is preliminary data.</text>
</comment>
<dbReference type="EMBL" id="BKZW01000002">
    <property type="protein sequence ID" value="GER90658.1"/>
    <property type="molecule type" value="Genomic_DNA"/>
</dbReference>
<keyword evidence="4" id="KW-1185">Reference proteome</keyword>
<dbReference type="InterPro" id="IPR038765">
    <property type="entry name" value="Papain-like_cys_pep_sf"/>
</dbReference>
<evidence type="ECO:0000313" key="3">
    <source>
        <dbReference type="EMBL" id="GER90658.1"/>
    </source>
</evidence>
<dbReference type="Proteomes" id="UP000326912">
    <property type="component" value="Unassembled WGS sequence"/>
</dbReference>
<dbReference type="PRINTS" id="PR01543">
    <property type="entry name" value="ANATRNSFRASE"/>
</dbReference>
<evidence type="ECO:0000313" key="4">
    <source>
        <dbReference type="Proteomes" id="UP000326912"/>
    </source>
</evidence>
<dbReference type="AlphaFoldDB" id="A0A5J4KLS2"/>
<comment type="similarity">
    <text evidence="1 2">Belongs to the arylamine N-acetyltransferase family.</text>
</comment>
<evidence type="ECO:0000256" key="1">
    <source>
        <dbReference type="ARBA" id="ARBA00006547"/>
    </source>
</evidence>
<dbReference type="InterPro" id="IPR001447">
    <property type="entry name" value="Arylamine_N-AcTrfase"/>
</dbReference>
<evidence type="ECO:0000256" key="2">
    <source>
        <dbReference type="RuleBase" id="RU003452"/>
    </source>
</evidence>
<dbReference type="Pfam" id="PF00797">
    <property type="entry name" value="Acetyltransf_2"/>
    <property type="match status" value="1"/>
</dbReference>
<name>A0A5J4KLS2_9CHLR</name>
<accession>A0A5J4KLS2</accession>
<dbReference type="RefSeq" id="WP_151758361.1">
    <property type="nucleotide sequence ID" value="NZ_BKZW01000002.1"/>
</dbReference>
<gene>
    <name evidence="3" type="ORF">KDW_48200</name>
</gene>
<keyword evidence="3" id="KW-0808">Transferase</keyword>
<dbReference type="Gene3D" id="2.40.128.150">
    <property type="entry name" value="Cysteine proteinases"/>
    <property type="match status" value="1"/>
</dbReference>
<protein>
    <submittedName>
        <fullName evidence="3">Acetyltransferase</fullName>
    </submittedName>
</protein>
<organism evidence="3 4">
    <name type="scientific">Dictyobacter vulcani</name>
    <dbReference type="NCBI Taxonomy" id="2607529"/>
    <lineage>
        <taxon>Bacteria</taxon>
        <taxon>Bacillati</taxon>
        <taxon>Chloroflexota</taxon>
        <taxon>Ktedonobacteria</taxon>
        <taxon>Ktedonobacterales</taxon>
        <taxon>Dictyobacteraceae</taxon>
        <taxon>Dictyobacter</taxon>
    </lineage>
</organism>
<dbReference type="GO" id="GO:0016407">
    <property type="term" value="F:acetyltransferase activity"/>
    <property type="evidence" value="ECO:0007669"/>
    <property type="project" value="InterPro"/>
</dbReference>
<dbReference type="PANTHER" id="PTHR11786">
    <property type="entry name" value="N-HYDROXYARYLAMINE O-ACETYLTRANSFERASE"/>
    <property type="match status" value="1"/>
</dbReference>
<proteinExistence type="inferred from homology"/>
<sequence length="250" mass="28655">MDVDTYLKRMTYQGSLEPTYETLRALQVAHLMTVPFENLSIHAAQPIVLTEDALYDKVVLRRRGGFCFELNGLFAALLRSLGFNVTIISASMAHDDGTFGPELDHLTLLVHLAEDWLVDVGNGDSFRTPLNIHDPSEHVEGEQVYRLEHTDGRWLLQKRSGDGEWQPEYHFTTRPHELEDFVERCQYYQYSPLSPFITRGRMCSLATPTGRITLHKLRLITTTHGQREEQVLTSEEEYTQILAQSFGMVL</sequence>
<reference evidence="3 4" key="1">
    <citation type="submission" date="2019-10" db="EMBL/GenBank/DDBJ databases">
        <title>Dictyobacter vulcani sp. nov., within the class Ktedonobacteria, isolated from soil of volcanic Mt. Zao.</title>
        <authorList>
            <person name="Zheng Y."/>
            <person name="Wang C.M."/>
            <person name="Sakai Y."/>
            <person name="Abe K."/>
            <person name="Yokota A."/>
            <person name="Yabe S."/>
        </authorList>
    </citation>
    <scope>NUCLEOTIDE SEQUENCE [LARGE SCALE GENOMIC DNA]</scope>
    <source>
        <strain evidence="3 4">W12</strain>
    </source>
</reference>
<dbReference type="Gene3D" id="3.30.2140.10">
    <property type="entry name" value="Arylamine N-acetyltransferase"/>
    <property type="match status" value="1"/>
</dbReference>
<dbReference type="PANTHER" id="PTHR11786:SF0">
    <property type="entry name" value="ARYLAMINE N-ACETYLTRANSFERASE 4-RELATED"/>
    <property type="match status" value="1"/>
</dbReference>
<dbReference type="SUPFAM" id="SSF54001">
    <property type="entry name" value="Cysteine proteinases"/>
    <property type="match status" value="1"/>
</dbReference>